<name>A0A0P0YQU1_9ENTR</name>
<dbReference type="EMBL" id="AB924571">
    <property type="protein sequence ID" value="BAT23614.1"/>
    <property type="molecule type" value="Genomic_DNA"/>
</dbReference>
<dbReference type="AlphaFoldDB" id="A0A0P0YQU1"/>
<dbReference type="InterPro" id="IPR050194">
    <property type="entry name" value="Glycosyltransferase_grp1"/>
</dbReference>
<dbReference type="PANTHER" id="PTHR45947">
    <property type="entry name" value="SULFOQUINOVOSYL TRANSFERASE SQD2"/>
    <property type="match status" value="1"/>
</dbReference>
<dbReference type="InterPro" id="IPR028098">
    <property type="entry name" value="Glyco_trans_4-like_N"/>
</dbReference>
<dbReference type="CDD" id="cd03801">
    <property type="entry name" value="GT4_PimA-like"/>
    <property type="match status" value="1"/>
</dbReference>
<evidence type="ECO:0000259" key="1">
    <source>
        <dbReference type="Pfam" id="PF00534"/>
    </source>
</evidence>
<dbReference type="PANTHER" id="PTHR45947:SF3">
    <property type="entry name" value="SULFOQUINOVOSYL TRANSFERASE SQD2"/>
    <property type="match status" value="1"/>
</dbReference>
<dbReference type="Pfam" id="PF13439">
    <property type="entry name" value="Glyco_transf_4"/>
    <property type="match status" value="1"/>
</dbReference>
<reference evidence="3" key="1">
    <citation type="submission" date="2014-04" db="EMBL/GenBank/DDBJ databases">
        <authorList>
            <person name="Harrison E."/>
        </authorList>
    </citation>
    <scope>NUCLEOTIDE SEQUENCE</scope>
    <source>
        <strain evidence="3">6168</strain>
    </source>
</reference>
<organism evidence="3">
    <name type="scientific">Klebsiella sp. 6168</name>
    <dbReference type="NCBI Taxonomy" id="1497810"/>
    <lineage>
        <taxon>Bacteria</taxon>
        <taxon>Pseudomonadati</taxon>
        <taxon>Pseudomonadota</taxon>
        <taxon>Gammaproteobacteria</taxon>
        <taxon>Enterobacterales</taxon>
        <taxon>Enterobacteriaceae</taxon>
        <taxon>Klebsiella/Raoultella group</taxon>
        <taxon>Klebsiella</taxon>
    </lineage>
</organism>
<evidence type="ECO:0000259" key="2">
    <source>
        <dbReference type="Pfam" id="PF13439"/>
    </source>
</evidence>
<keyword evidence="3" id="KW-0808">Transferase</keyword>
<reference evidence="3" key="2">
    <citation type="journal article" date="2015" name="Sci. Rep.">
        <title>Genetic analysis of capsular polysaccharide synthesis gene clusters in 79 capsular types of Klebsiella spp.</title>
        <authorList>
            <person name="Pan Y.J."/>
            <person name="Lin T.L."/>
            <person name="Chen C.T."/>
            <person name="Chen Y.Y."/>
            <person name="Hsieh P.F."/>
            <person name="Hsu C.R."/>
            <person name="Wu M.C."/>
            <person name="Wang J.T."/>
        </authorList>
    </citation>
    <scope>NUCLEOTIDE SEQUENCE</scope>
    <source>
        <strain evidence="3">6168</strain>
    </source>
</reference>
<feature type="domain" description="Glycosyl transferase family 1" evidence="1">
    <location>
        <begin position="216"/>
        <end position="370"/>
    </location>
</feature>
<dbReference type="SUPFAM" id="SSF53756">
    <property type="entry name" value="UDP-Glycosyltransferase/glycogen phosphorylase"/>
    <property type="match status" value="1"/>
</dbReference>
<feature type="domain" description="Glycosyltransferase subfamily 4-like N-terminal" evidence="2">
    <location>
        <begin position="23"/>
        <end position="197"/>
    </location>
</feature>
<protein>
    <submittedName>
        <fullName evidence="3">Glycosyl transferase family 1 protein</fullName>
    </submittedName>
</protein>
<dbReference type="Gene3D" id="3.40.50.2000">
    <property type="entry name" value="Glycogen Phosphorylase B"/>
    <property type="match status" value="2"/>
</dbReference>
<gene>
    <name evidence="3" type="primary">wckM</name>
</gene>
<dbReference type="InterPro" id="IPR001296">
    <property type="entry name" value="Glyco_trans_1"/>
</dbReference>
<proteinExistence type="predicted"/>
<dbReference type="GO" id="GO:0016758">
    <property type="term" value="F:hexosyltransferase activity"/>
    <property type="evidence" value="ECO:0007669"/>
    <property type="project" value="TreeGrafter"/>
</dbReference>
<sequence>MLIWGFMKKLFIVVRSISFGAAVGGMEKAANQHISEMLSLGYEITLIAPENKVSGQFPGKINFINVKWPRWDKYKILMTMGLAYTHWCKSVAKCLALETSELDIVHLHGASAGVLGFMEKEKLQKIVTVVNPHGMEEFGTGSVLRLINRKFTRSLLMNSKYADAVIATDSILVPAVINNLKITKDKICIIPNTIDIKKLRSLSLSAHSKNDNGRASIKFVSVGRIEYNKGYDLLAKAFTLLMNGSSLGIDFEWIHYGRGKKKNSIVDYCMKNKIPAKFLSNSSDSEVQTAIASCDIFVQPSRYEGSSLTTLEAMTHGALIVAMPVGGIPDKIIDNKTGFLCKEVTVSALAETLAKAINNISDKQIRENAKIYVEENFDISSSTKKYHDLYQKKAKEKVRI</sequence>
<dbReference type="Pfam" id="PF00534">
    <property type="entry name" value="Glycos_transf_1"/>
    <property type="match status" value="1"/>
</dbReference>
<evidence type="ECO:0000313" key="3">
    <source>
        <dbReference type="EMBL" id="BAT23614.1"/>
    </source>
</evidence>
<accession>A0A0P0YQU1</accession>